<name>A0ABU2S7F2_9ACTN</name>
<feature type="region of interest" description="Disordered" evidence="1">
    <location>
        <begin position="1"/>
        <end position="22"/>
    </location>
</feature>
<accession>A0ABU2S7F2</accession>
<reference evidence="3" key="1">
    <citation type="submission" date="2023-07" db="EMBL/GenBank/DDBJ databases">
        <title>30 novel species of actinomycetes from the DSMZ collection.</title>
        <authorList>
            <person name="Nouioui I."/>
        </authorList>
    </citation>
    <scope>NUCLEOTIDE SEQUENCE [LARGE SCALE GENOMIC DNA]</scope>
    <source>
        <strain evidence="3">DSM 41886</strain>
    </source>
</reference>
<keyword evidence="3" id="KW-1185">Reference proteome</keyword>
<protein>
    <submittedName>
        <fullName evidence="2">Uncharacterized protein</fullName>
    </submittedName>
</protein>
<feature type="compositionally biased region" description="Polar residues" evidence="1">
    <location>
        <begin position="1"/>
        <end position="10"/>
    </location>
</feature>
<comment type="caution">
    <text evidence="2">The sequence shown here is derived from an EMBL/GenBank/DDBJ whole genome shotgun (WGS) entry which is preliminary data.</text>
</comment>
<gene>
    <name evidence="2" type="ORF">RM779_20190</name>
</gene>
<organism evidence="2 3">
    <name type="scientific">Streptomyces johnsoniae</name>
    <dbReference type="NCBI Taxonomy" id="3075532"/>
    <lineage>
        <taxon>Bacteria</taxon>
        <taxon>Bacillati</taxon>
        <taxon>Actinomycetota</taxon>
        <taxon>Actinomycetes</taxon>
        <taxon>Kitasatosporales</taxon>
        <taxon>Streptomycetaceae</taxon>
        <taxon>Streptomyces</taxon>
    </lineage>
</organism>
<evidence type="ECO:0000313" key="3">
    <source>
        <dbReference type="Proteomes" id="UP001183615"/>
    </source>
</evidence>
<evidence type="ECO:0000256" key="1">
    <source>
        <dbReference type="SAM" id="MobiDB-lite"/>
    </source>
</evidence>
<dbReference type="Proteomes" id="UP001183615">
    <property type="component" value="Unassembled WGS sequence"/>
</dbReference>
<evidence type="ECO:0000313" key="2">
    <source>
        <dbReference type="EMBL" id="MDT0444902.1"/>
    </source>
</evidence>
<proteinExistence type="predicted"/>
<dbReference type="RefSeq" id="WP_311619137.1">
    <property type="nucleotide sequence ID" value="NZ_JAVREV010000011.1"/>
</dbReference>
<dbReference type="EMBL" id="JAVREV010000011">
    <property type="protein sequence ID" value="MDT0444902.1"/>
    <property type="molecule type" value="Genomic_DNA"/>
</dbReference>
<sequence>MADSAESSDPGTRPDGIRPDERAVARLTRRIRAFAAAHGGDAEGQISYLGIRGHRLVLVGADGGWGDVVAADRAVLAAAADQAGVAVRETLDGELAARLRTGPDEWSRMAGLQIGSPGDT</sequence>